<reference evidence="1 2" key="1">
    <citation type="journal article" date="2022" name="New Phytol.">
        <title>Ecological generalism drives hyperdiversity of secondary metabolite gene clusters in xylarialean endophytes.</title>
        <authorList>
            <person name="Franco M.E.E."/>
            <person name="Wisecaver J.H."/>
            <person name="Arnold A.E."/>
            <person name="Ju Y.M."/>
            <person name="Slot J.C."/>
            <person name="Ahrendt S."/>
            <person name="Moore L.P."/>
            <person name="Eastman K.E."/>
            <person name="Scott K."/>
            <person name="Konkel Z."/>
            <person name="Mondo S.J."/>
            <person name="Kuo A."/>
            <person name="Hayes R.D."/>
            <person name="Haridas S."/>
            <person name="Andreopoulos B."/>
            <person name="Riley R."/>
            <person name="LaButti K."/>
            <person name="Pangilinan J."/>
            <person name="Lipzen A."/>
            <person name="Amirebrahimi M."/>
            <person name="Yan J."/>
            <person name="Adam C."/>
            <person name="Keymanesh K."/>
            <person name="Ng V."/>
            <person name="Louie K."/>
            <person name="Northen T."/>
            <person name="Drula E."/>
            <person name="Henrissat B."/>
            <person name="Hsieh H.M."/>
            <person name="Youens-Clark K."/>
            <person name="Lutzoni F."/>
            <person name="Miadlikowska J."/>
            <person name="Eastwood D.C."/>
            <person name="Hamelin R.C."/>
            <person name="Grigoriev I.V."/>
            <person name="U'Ren J.M."/>
        </authorList>
    </citation>
    <scope>NUCLEOTIDE SEQUENCE [LARGE SCALE GENOMIC DNA]</scope>
    <source>
        <strain evidence="1 2">ER1909</strain>
    </source>
</reference>
<evidence type="ECO:0000313" key="1">
    <source>
        <dbReference type="EMBL" id="KAI6091113.1"/>
    </source>
</evidence>
<dbReference type="Proteomes" id="UP001497680">
    <property type="component" value="Unassembled WGS sequence"/>
</dbReference>
<proteinExistence type="predicted"/>
<keyword evidence="2" id="KW-1185">Reference proteome</keyword>
<sequence length="544" mass="58688">MSLLKQRISSPLEAGPSILDIHNLPSHLTEALEYTSKRLARKALHITLVVVRKDYQLPSVVPPTPTSPPLTPGTASPRFASPVVGLKQLVRRGTGNSISSTSSSASESTTSSSVTSPTFPPPPTEPLSSPRRWAIPSTPGSPFSIPRTPMTPMTPSSIVTATSSTCSLATAQQQQGPNEFGMRLIHTGLLSPKAEKTLRTTIAKAERRFRIGTGWLPPATTAAACGLNADLVRRSILQNEVLFSSEGLTLLGLDRLYTFKSALAAYARSVNQNQSNSGTSSLSLAPNRTAAADSTRIEDAVDSLRRLVLANGGRPVSRSDLLRSYDWLGVNARALRDVEGMYKRAYGGPEKSGAFEMTVTEEREKAAAVVVKIGPPPPPKSPPARKEQTTPVLKLNTQLATATTTRIFKPKAKAIAVAEKDKEKDRVRGFDFGFKGVTEKKTPKPEVVEIEIKIGSADSEDDEDDGDRTARPIQYGVPFWNPGVSIDELMLSPCETTTTRQSQQLGPTTPNGYDDISPITRGEWGFLFKGDGWTQGRTAAVETW</sequence>
<organism evidence="1 2">
    <name type="scientific">Hypoxylon rubiginosum</name>
    <dbReference type="NCBI Taxonomy" id="110542"/>
    <lineage>
        <taxon>Eukaryota</taxon>
        <taxon>Fungi</taxon>
        <taxon>Dikarya</taxon>
        <taxon>Ascomycota</taxon>
        <taxon>Pezizomycotina</taxon>
        <taxon>Sordariomycetes</taxon>
        <taxon>Xylariomycetidae</taxon>
        <taxon>Xylariales</taxon>
        <taxon>Hypoxylaceae</taxon>
        <taxon>Hypoxylon</taxon>
    </lineage>
</organism>
<protein>
    <submittedName>
        <fullName evidence="1">Uncharacterized protein</fullName>
    </submittedName>
</protein>
<dbReference type="EMBL" id="MU394288">
    <property type="protein sequence ID" value="KAI6091113.1"/>
    <property type="molecule type" value="Genomic_DNA"/>
</dbReference>
<comment type="caution">
    <text evidence="1">The sequence shown here is derived from an EMBL/GenBank/DDBJ whole genome shotgun (WGS) entry which is preliminary data.</text>
</comment>
<gene>
    <name evidence="1" type="ORF">F4821DRAFT_211868</name>
</gene>
<name>A0ACC0DF40_9PEZI</name>
<evidence type="ECO:0000313" key="2">
    <source>
        <dbReference type="Proteomes" id="UP001497680"/>
    </source>
</evidence>
<accession>A0ACC0DF40</accession>